<gene>
    <name evidence="1" type="ORF">EXY23_04785</name>
</gene>
<dbReference type="EMBL" id="SKBM01000003">
    <property type="protein sequence ID" value="TCZ65490.1"/>
    <property type="molecule type" value="Genomic_DNA"/>
</dbReference>
<sequence length="174" mass="19267">MVDRALQAPRGVVPVPEDPALRRLENIILPDATPLPSAYAEADRRQAVADLLKENHFDPVGVPGGPFSLNLCVRDGRLIFDIRDALDAPVRAVVLALGPFRRLIKDYHLIVESHEHAVAEGGHEARIQAIDMGRRGLHNEGAEVLSQRLEGRIGLDFETARRLFTLVCALHQRI</sequence>
<name>A0A4R4DXC4_9PROT</name>
<reference evidence="1 2" key="1">
    <citation type="submission" date="2019-03" db="EMBL/GenBank/DDBJ databases">
        <title>Paracraurococcus aquatilis NE82 genome sequence.</title>
        <authorList>
            <person name="Zhao Y."/>
            <person name="Du Z."/>
        </authorList>
    </citation>
    <scope>NUCLEOTIDE SEQUENCE [LARGE SCALE GENOMIC DNA]</scope>
    <source>
        <strain evidence="1 2">NE82</strain>
    </source>
</reference>
<dbReference type="AlphaFoldDB" id="A0A4R4DXC4"/>
<dbReference type="InterPro" id="IPR008321">
    <property type="entry name" value="UCP032146"/>
</dbReference>
<dbReference type="Proteomes" id="UP000295023">
    <property type="component" value="Unassembled WGS sequence"/>
</dbReference>
<evidence type="ECO:0000313" key="1">
    <source>
        <dbReference type="EMBL" id="TCZ65490.1"/>
    </source>
</evidence>
<dbReference type="NCBIfam" id="NF002769">
    <property type="entry name" value="PRK02853.1"/>
    <property type="match status" value="1"/>
</dbReference>
<dbReference type="OrthoDB" id="9798434at2"/>
<proteinExistence type="predicted"/>
<dbReference type="RefSeq" id="WP_132285095.1">
    <property type="nucleotide sequence ID" value="NZ_SKBM01000003.1"/>
</dbReference>
<evidence type="ECO:0000313" key="2">
    <source>
        <dbReference type="Proteomes" id="UP000295023"/>
    </source>
</evidence>
<protein>
    <submittedName>
        <fullName evidence="1">UPF0262 family protein</fullName>
    </submittedName>
</protein>
<dbReference type="Pfam" id="PF06793">
    <property type="entry name" value="UPF0262"/>
    <property type="match status" value="1"/>
</dbReference>
<accession>A0A4R4DXC4</accession>
<comment type="caution">
    <text evidence="1">The sequence shown here is derived from an EMBL/GenBank/DDBJ whole genome shotgun (WGS) entry which is preliminary data.</text>
</comment>
<organism evidence="1 2">
    <name type="scientific">Roseicella aquatilis</name>
    <dbReference type="NCBI Taxonomy" id="2527868"/>
    <lineage>
        <taxon>Bacteria</taxon>
        <taxon>Pseudomonadati</taxon>
        <taxon>Pseudomonadota</taxon>
        <taxon>Alphaproteobacteria</taxon>
        <taxon>Acetobacterales</taxon>
        <taxon>Roseomonadaceae</taxon>
        <taxon>Roseicella</taxon>
    </lineage>
</organism>
<keyword evidence="2" id="KW-1185">Reference proteome</keyword>